<protein>
    <submittedName>
        <fullName evidence="5">Type 1 glutamine amidotransferase domain-containing protein</fullName>
    </submittedName>
</protein>
<dbReference type="PANTHER" id="PTHR48094">
    <property type="entry name" value="PROTEIN/NUCLEIC ACID DEGLYCASE DJ-1-RELATED"/>
    <property type="match status" value="1"/>
</dbReference>
<evidence type="ECO:0000313" key="6">
    <source>
        <dbReference type="EMBL" id="PSW92949.1"/>
    </source>
</evidence>
<dbReference type="SUPFAM" id="SSF52317">
    <property type="entry name" value="Class I glutamine amidotransferase-like"/>
    <property type="match status" value="1"/>
</dbReference>
<dbReference type="GeneID" id="93547048"/>
<comment type="similarity">
    <text evidence="3">Belongs to the peptidase C56 family. HSP31-like subfamily.</text>
</comment>
<dbReference type="InterPro" id="IPR050325">
    <property type="entry name" value="Prot/Nucl_acid_deglycase"/>
</dbReference>
<dbReference type="PANTHER" id="PTHR48094:SF11">
    <property type="entry name" value="GLUTATHIONE-INDEPENDENT GLYOXALASE HSP31-RELATED"/>
    <property type="match status" value="1"/>
</dbReference>
<name>A0A0D8P4D7_9GAMM</name>
<dbReference type="Proteomes" id="UP000241190">
    <property type="component" value="Unassembled WGS sequence"/>
</dbReference>
<dbReference type="InterPro" id="IPR002818">
    <property type="entry name" value="DJ-1/PfpI"/>
</dbReference>
<comment type="caution">
    <text evidence="5">The sequence shown here is derived from an EMBL/GenBank/DDBJ whole genome shotgun (WGS) entry which is preliminary data.</text>
</comment>
<dbReference type="Pfam" id="PF01965">
    <property type="entry name" value="DJ-1_PfpI"/>
    <property type="match status" value="1"/>
</dbReference>
<evidence type="ECO:0000313" key="7">
    <source>
        <dbReference type="Proteomes" id="UP000241190"/>
    </source>
</evidence>
<dbReference type="AlphaFoldDB" id="A0A0D8P4D7"/>
<evidence type="ECO:0000256" key="3">
    <source>
        <dbReference type="ARBA" id="ARBA00038493"/>
    </source>
</evidence>
<dbReference type="GO" id="GO:0019243">
    <property type="term" value="P:methylglyoxal catabolic process to D-lactate via S-lactoyl-glutathione"/>
    <property type="evidence" value="ECO:0007669"/>
    <property type="project" value="TreeGrafter"/>
</dbReference>
<keyword evidence="2" id="KW-0456">Lyase</keyword>
<accession>A0A0D8P4D7</accession>
<keyword evidence="5" id="KW-0315">Glutamine amidotransferase</keyword>
<evidence type="ECO:0000259" key="4">
    <source>
        <dbReference type="Pfam" id="PF01965"/>
    </source>
</evidence>
<dbReference type="EMBL" id="PYOP01000031">
    <property type="protein sequence ID" value="PSW92949.1"/>
    <property type="molecule type" value="Genomic_DNA"/>
</dbReference>
<evidence type="ECO:0000313" key="5">
    <source>
        <dbReference type="EMBL" id="PSV94048.1"/>
    </source>
</evidence>
<keyword evidence="5" id="KW-0808">Transferase</keyword>
<proteinExistence type="inferred from homology"/>
<reference evidence="5 8" key="1">
    <citation type="submission" date="2018-01" db="EMBL/GenBank/DDBJ databases">
        <title>Whole genome sequencing of Histamine producing bacteria.</title>
        <authorList>
            <person name="Butler K."/>
        </authorList>
    </citation>
    <scope>NUCLEOTIDE SEQUENCE [LARGE SCALE GENOMIC DNA]</scope>
    <source>
        <strain evidence="6 7">ATCC 51761</strain>
        <strain evidence="5 8">NCIMB 13481</strain>
    </source>
</reference>
<keyword evidence="7" id="KW-1185">Reference proteome</keyword>
<evidence type="ECO:0000256" key="2">
    <source>
        <dbReference type="ARBA" id="ARBA00023239"/>
    </source>
</evidence>
<dbReference type="EMBL" id="PYLW01000020">
    <property type="protein sequence ID" value="PSV94048.1"/>
    <property type="molecule type" value="Genomic_DNA"/>
</dbReference>
<feature type="domain" description="DJ-1/PfpI" evidence="4">
    <location>
        <begin position="26"/>
        <end position="223"/>
    </location>
</feature>
<sequence length="227" mass="24410">MNILIVLTSHQNLGTTTAKTGLWLDEFTVPFYLFKDNNDTVTLASPLGGQVPIDPKSDTAEMQTESVIRFKNDTNAITQLANTLLLSTIDPADYDAVFYPGGHGPLWDLSQNAASKHIIESSYQHHKPTGLVCHGPAALKAPKNADGSPLIAGKNVTGFSNSEEDAVGLSAVVPFLLEDMLTDQGAHYTQGPDWQSYIVVDDNLITGQNPASAQAVATEIIRQLKAH</sequence>
<dbReference type="OrthoDB" id="9792284at2"/>
<dbReference type="RefSeq" id="WP_045036249.1">
    <property type="nucleotide sequence ID" value="NZ_JZSR01000007.1"/>
</dbReference>
<dbReference type="InterPro" id="IPR029062">
    <property type="entry name" value="Class_I_gatase-like"/>
</dbReference>
<dbReference type="GO" id="GO:0016740">
    <property type="term" value="F:transferase activity"/>
    <property type="evidence" value="ECO:0007669"/>
    <property type="project" value="UniProtKB-KW"/>
</dbReference>
<dbReference type="GO" id="GO:0019172">
    <property type="term" value="F:glyoxalase III activity"/>
    <property type="evidence" value="ECO:0007669"/>
    <property type="project" value="TreeGrafter"/>
</dbReference>
<dbReference type="Gene3D" id="3.40.50.880">
    <property type="match status" value="1"/>
</dbReference>
<dbReference type="GO" id="GO:0005737">
    <property type="term" value="C:cytoplasm"/>
    <property type="evidence" value="ECO:0007669"/>
    <property type="project" value="TreeGrafter"/>
</dbReference>
<gene>
    <name evidence="5" type="ORF">C9I88_15610</name>
    <name evidence="6" type="ORF">C9J52_16205</name>
</gene>
<dbReference type="Proteomes" id="UP000241954">
    <property type="component" value="Unassembled WGS sequence"/>
</dbReference>
<organism evidence="5 8">
    <name type="scientific">Photobacterium iliopiscarium</name>
    <dbReference type="NCBI Taxonomy" id="56192"/>
    <lineage>
        <taxon>Bacteria</taxon>
        <taxon>Pseudomonadati</taxon>
        <taxon>Pseudomonadota</taxon>
        <taxon>Gammaproteobacteria</taxon>
        <taxon>Vibrionales</taxon>
        <taxon>Vibrionaceae</taxon>
        <taxon>Photobacterium</taxon>
    </lineage>
</organism>
<evidence type="ECO:0000313" key="8">
    <source>
        <dbReference type="Proteomes" id="UP000241954"/>
    </source>
</evidence>
<dbReference type="CDD" id="cd03141">
    <property type="entry name" value="GATase1_Hsp31_like"/>
    <property type="match status" value="1"/>
</dbReference>
<dbReference type="STRING" id="56192.UB38_08510"/>
<evidence type="ECO:0000256" key="1">
    <source>
        <dbReference type="ARBA" id="ARBA00023016"/>
    </source>
</evidence>
<keyword evidence="1" id="KW-0346">Stress response</keyword>